<dbReference type="SMART" id="SM00020">
    <property type="entry name" value="Tryp_SPc"/>
    <property type="match status" value="1"/>
</dbReference>
<keyword evidence="5" id="KW-0865">Zymogen</keyword>
<comment type="catalytic activity">
    <reaction evidence="7">
        <text>Preferential cleavage of Arg-|-Xaa bonds in small molecule substrates. Highly selective action to release kallidin (lysyl-bradykinin) from kininogen involves hydrolysis of Met-|-Xaa or Leu-|-Xaa.</text>
        <dbReference type="EC" id="3.4.21.35"/>
    </reaction>
</comment>
<feature type="domain" description="Peptidase S1" evidence="11">
    <location>
        <begin position="24"/>
        <end position="249"/>
    </location>
</feature>
<dbReference type="InterPro" id="IPR018114">
    <property type="entry name" value="TRYPSIN_HIS"/>
</dbReference>
<dbReference type="EMBL" id="JABVXQ010000014">
    <property type="protein sequence ID" value="KAF6077932.1"/>
    <property type="molecule type" value="Genomic_DNA"/>
</dbReference>
<keyword evidence="10" id="KW-0732">Signal</keyword>
<evidence type="ECO:0000256" key="2">
    <source>
        <dbReference type="ARBA" id="ARBA00022670"/>
    </source>
</evidence>
<dbReference type="AlphaFoldDB" id="A0A6J2MZB2"/>
<gene>
    <name evidence="15" type="primary">KLK14</name>
    <name evidence="12" type="ORF">HJG60_007364</name>
</gene>
<evidence type="ECO:0000259" key="11">
    <source>
        <dbReference type="PROSITE" id="PS50240"/>
    </source>
</evidence>
<dbReference type="CDD" id="cd00190">
    <property type="entry name" value="Tryp_SPc"/>
    <property type="match status" value="1"/>
</dbReference>
<evidence type="ECO:0000256" key="6">
    <source>
        <dbReference type="ARBA" id="ARBA00023157"/>
    </source>
</evidence>
<dbReference type="GO" id="GO:0004252">
    <property type="term" value="F:serine-type endopeptidase activity"/>
    <property type="evidence" value="ECO:0007669"/>
    <property type="project" value="UniProtKB-EC"/>
</dbReference>
<dbReference type="FunFam" id="2.40.10.10:FF:000010">
    <property type="entry name" value="Kallikrein related peptidase 11"/>
    <property type="match status" value="1"/>
</dbReference>
<evidence type="ECO:0000313" key="15">
    <source>
        <dbReference type="RefSeq" id="XP_028384936.1"/>
    </source>
</evidence>
<dbReference type="PROSITE" id="PS00134">
    <property type="entry name" value="TRYPSIN_HIS"/>
    <property type="match status" value="1"/>
</dbReference>
<evidence type="ECO:0000256" key="3">
    <source>
        <dbReference type="ARBA" id="ARBA00022801"/>
    </source>
</evidence>
<dbReference type="PROSITE" id="PS00135">
    <property type="entry name" value="TRYPSIN_SER"/>
    <property type="match status" value="1"/>
</dbReference>
<accession>A0A6J2MZB2</accession>
<evidence type="ECO:0000313" key="12">
    <source>
        <dbReference type="EMBL" id="KAF6077932.1"/>
    </source>
</evidence>
<dbReference type="FunFam" id="2.40.10.10:FF:000021">
    <property type="entry name" value="Kallikrein 1"/>
    <property type="match status" value="1"/>
</dbReference>
<dbReference type="PANTHER" id="PTHR24271:SF48">
    <property type="entry name" value="KALLIKREIN-14"/>
    <property type="match status" value="1"/>
</dbReference>
<keyword evidence="6" id="KW-1015">Disulfide bond</keyword>
<dbReference type="InterPro" id="IPR009003">
    <property type="entry name" value="Peptidase_S1_PA"/>
</dbReference>
<sequence length="251" mass="26899">MFLLLAALQILAVAMAQGQGDNKIIGGYPCIPHSQPWQAALLVGVTCRFLCGGALLSDRWVITAAHCSRRNLRVALGKQNLKNKNEATQQVLRVVRQVPHPQYNHRTNDNDLMLLQLSRPAQLGQAVRPITLAQSCARPGTSCLVSGWGTTSSPIASYPNSLQCVNIEIASDQQCKNAYPGAITAGMVCAGVPNGGKDSCQGDSGGPLVCQGQLQGLVSWGMERCALPGYPGVYTNLCKYYSWIQQTMRGG</sequence>
<dbReference type="SUPFAM" id="SSF50494">
    <property type="entry name" value="Trypsin-like serine proteases"/>
    <property type="match status" value="1"/>
</dbReference>
<evidence type="ECO:0000256" key="10">
    <source>
        <dbReference type="SAM" id="SignalP"/>
    </source>
</evidence>
<dbReference type="GeneID" id="114510589"/>
<dbReference type="RefSeq" id="XP_028384936.1">
    <property type="nucleotide sequence ID" value="XM_028529135.2"/>
</dbReference>
<dbReference type="GO" id="GO:0006508">
    <property type="term" value="P:proteolysis"/>
    <property type="evidence" value="ECO:0007669"/>
    <property type="project" value="UniProtKB-KW"/>
</dbReference>
<dbReference type="PRINTS" id="PR00722">
    <property type="entry name" value="CHYMOTRYPSIN"/>
</dbReference>
<dbReference type="EC" id="3.4.21.35" evidence="8"/>
<feature type="signal peptide" evidence="10">
    <location>
        <begin position="1"/>
        <end position="18"/>
    </location>
</feature>
<protein>
    <recommendedName>
        <fullName evidence="8">tissue kallikrein</fullName>
        <ecNumber evidence="8">3.4.21.35</ecNumber>
    </recommendedName>
</protein>
<evidence type="ECO:0000256" key="5">
    <source>
        <dbReference type="ARBA" id="ARBA00023145"/>
    </source>
</evidence>
<evidence type="ECO:0000256" key="9">
    <source>
        <dbReference type="RuleBase" id="RU363034"/>
    </source>
</evidence>
<dbReference type="Proteomes" id="UP000504628">
    <property type="component" value="Chromosome 12"/>
</dbReference>
<keyword evidence="13" id="KW-1185">Reference proteome</keyword>
<keyword evidence="4 9" id="KW-0720">Serine protease</keyword>
<evidence type="ECO:0000313" key="14">
    <source>
        <dbReference type="Proteomes" id="UP000664940"/>
    </source>
</evidence>
<dbReference type="InterPro" id="IPR033116">
    <property type="entry name" value="TRYPSIN_SER"/>
</dbReference>
<dbReference type="Gene3D" id="2.40.10.10">
    <property type="entry name" value="Trypsin-like serine proteases"/>
    <property type="match status" value="2"/>
</dbReference>
<dbReference type="Proteomes" id="UP000664940">
    <property type="component" value="Unassembled WGS sequence"/>
</dbReference>
<dbReference type="GO" id="GO:0030141">
    <property type="term" value="C:secretory granule"/>
    <property type="evidence" value="ECO:0007669"/>
    <property type="project" value="TreeGrafter"/>
</dbReference>
<dbReference type="GO" id="GO:0070684">
    <property type="term" value="P:seminal clot liquefaction"/>
    <property type="evidence" value="ECO:0007669"/>
    <property type="project" value="TreeGrafter"/>
</dbReference>
<feature type="chain" id="PRO_5044641988" description="tissue kallikrein" evidence="10">
    <location>
        <begin position="19"/>
        <end position="251"/>
    </location>
</feature>
<evidence type="ECO:0000313" key="13">
    <source>
        <dbReference type="Proteomes" id="UP000504628"/>
    </source>
</evidence>
<name>A0A6J2MZB2_9CHIR</name>
<evidence type="ECO:0000256" key="4">
    <source>
        <dbReference type="ARBA" id="ARBA00022825"/>
    </source>
</evidence>
<dbReference type="InterPro" id="IPR001314">
    <property type="entry name" value="Peptidase_S1A"/>
</dbReference>
<evidence type="ECO:0000256" key="7">
    <source>
        <dbReference type="ARBA" id="ARBA00036706"/>
    </source>
</evidence>
<dbReference type="InterPro" id="IPR043504">
    <property type="entry name" value="Peptidase_S1_PA_chymotrypsin"/>
</dbReference>
<evidence type="ECO:0000256" key="1">
    <source>
        <dbReference type="ARBA" id="ARBA00009228"/>
    </source>
</evidence>
<dbReference type="PANTHER" id="PTHR24271">
    <property type="entry name" value="KALLIKREIN-RELATED"/>
    <property type="match status" value="1"/>
</dbReference>
<dbReference type="InterPro" id="IPR001254">
    <property type="entry name" value="Trypsin_dom"/>
</dbReference>
<proteinExistence type="inferred from homology"/>
<reference evidence="15" key="2">
    <citation type="submission" date="2025-04" db="UniProtKB">
        <authorList>
            <consortium name="RefSeq"/>
        </authorList>
    </citation>
    <scope>IDENTIFICATION</scope>
    <source>
        <tissue evidence="15">Muscle</tissue>
    </source>
</reference>
<dbReference type="Pfam" id="PF00089">
    <property type="entry name" value="Trypsin"/>
    <property type="match status" value="1"/>
</dbReference>
<reference evidence="12 14" key="1">
    <citation type="journal article" date="2020" name="Nature">
        <title>Six reference-quality genomes reveal evolution of bat adaptations.</title>
        <authorList>
            <person name="Jebb D."/>
            <person name="Huang Z."/>
            <person name="Pippel M."/>
            <person name="Hughes G.M."/>
            <person name="Lavrichenko K."/>
            <person name="Devanna P."/>
            <person name="Winkler S."/>
            <person name="Jermiin L.S."/>
            <person name="Skirmuntt E.C."/>
            <person name="Katzourakis A."/>
            <person name="Burkitt-Gray L."/>
            <person name="Ray D.A."/>
            <person name="Sullivan K.A.M."/>
            <person name="Roscito J.G."/>
            <person name="Kirilenko B.M."/>
            <person name="Davalos L.M."/>
            <person name="Corthals A.P."/>
            <person name="Power M.L."/>
            <person name="Jones G."/>
            <person name="Ransome R.D."/>
            <person name="Dechmann D.K.N."/>
            <person name="Locatelli A.G."/>
            <person name="Puechmaille S.J."/>
            <person name="Fedrigo O."/>
            <person name="Jarvis E.D."/>
            <person name="Hiller M."/>
            <person name="Vernes S.C."/>
            <person name="Myers E.W."/>
            <person name="Teeling E.C."/>
        </authorList>
    </citation>
    <scope>NUCLEOTIDE SEQUENCE [LARGE SCALE GENOMIC DNA]</scope>
    <source>
        <strain evidence="12">Bat1K_MPI-CBG_1</strain>
    </source>
</reference>
<comment type="similarity">
    <text evidence="1">Belongs to the peptidase S1 family. Snake venom subfamily.</text>
</comment>
<organism evidence="13 15">
    <name type="scientific">Phyllostomus discolor</name>
    <name type="common">pale spear-nosed bat</name>
    <dbReference type="NCBI Taxonomy" id="89673"/>
    <lineage>
        <taxon>Eukaryota</taxon>
        <taxon>Metazoa</taxon>
        <taxon>Chordata</taxon>
        <taxon>Craniata</taxon>
        <taxon>Vertebrata</taxon>
        <taxon>Euteleostomi</taxon>
        <taxon>Mammalia</taxon>
        <taxon>Eutheria</taxon>
        <taxon>Laurasiatheria</taxon>
        <taxon>Chiroptera</taxon>
        <taxon>Yangochiroptera</taxon>
        <taxon>Phyllostomidae</taxon>
        <taxon>Phyllostominae</taxon>
        <taxon>Phyllostomus</taxon>
    </lineage>
</organism>
<dbReference type="GO" id="GO:0048730">
    <property type="term" value="P:epidermis morphogenesis"/>
    <property type="evidence" value="ECO:0007669"/>
    <property type="project" value="TreeGrafter"/>
</dbReference>
<dbReference type="OrthoDB" id="10012881at2759"/>
<keyword evidence="3 9" id="KW-0378">Hydrolase</keyword>
<evidence type="ECO:0000256" key="8">
    <source>
        <dbReference type="ARBA" id="ARBA00039014"/>
    </source>
</evidence>
<dbReference type="KEGG" id="pdic:114510589"/>
<dbReference type="CTD" id="43847"/>
<dbReference type="PROSITE" id="PS50240">
    <property type="entry name" value="TRYPSIN_DOM"/>
    <property type="match status" value="1"/>
</dbReference>
<keyword evidence="2 9" id="KW-0645">Protease</keyword>